<dbReference type="GO" id="GO:0004180">
    <property type="term" value="F:carboxypeptidase activity"/>
    <property type="evidence" value="ECO:0007669"/>
    <property type="project" value="UniProtKB-KW"/>
</dbReference>
<dbReference type="AlphaFoldDB" id="A0AA51ZX23"/>
<dbReference type="EMBL" id="CP129968">
    <property type="protein sequence ID" value="WNB18302.1"/>
    <property type="molecule type" value="Genomic_DNA"/>
</dbReference>
<organism evidence="2">
    <name type="scientific">Marivirga arenosa</name>
    <dbReference type="NCBI Taxonomy" id="3059076"/>
    <lineage>
        <taxon>Bacteria</taxon>
        <taxon>Pseudomonadati</taxon>
        <taxon>Bacteroidota</taxon>
        <taxon>Cytophagia</taxon>
        <taxon>Cytophagales</taxon>
        <taxon>Marivirgaceae</taxon>
        <taxon>Marivirga</taxon>
    </lineage>
</organism>
<dbReference type="Pfam" id="PF14905">
    <property type="entry name" value="OMP_b-brl_3"/>
    <property type="match status" value="1"/>
</dbReference>
<dbReference type="Pfam" id="PF13715">
    <property type="entry name" value="CarbopepD_reg_2"/>
    <property type="match status" value="1"/>
</dbReference>
<evidence type="ECO:0000259" key="1">
    <source>
        <dbReference type="Pfam" id="PF14905"/>
    </source>
</evidence>
<evidence type="ECO:0000313" key="2">
    <source>
        <dbReference type="EMBL" id="WNB18302.1"/>
    </source>
</evidence>
<dbReference type="SUPFAM" id="SSF49464">
    <property type="entry name" value="Carboxypeptidase regulatory domain-like"/>
    <property type="match status" value="1"/>
</dbReference>
<gene>
    <name evidence="2" type="ORF">QYS47_29830</name>
</gene>
<reference evidence="2" key="1">
    <citation type="submission" date="2023-08" db="EMBL/GenBank/DDBJ databases">
        <title>Comparative genomics and taxonomic characterization of three novel marine species of genus Marivirga.</title>
        <authorList>
            <person name="Muhammad N."/>
            <person name="Kim S.-G."/>
        </authorList>
    </citation>
    <scope>NUCLEOTIDE SEQUENCE</scope>
    <source>
        <strain evidence="2">BKB1-2</strain>
    </source>
</reference>
<keyword evidence="2" id="KW-0378">Hydrolase</keyword>
<name>A0AA51ZX23_9BACT</name>
<dbReference type="RefSeq" id="WP_322347834.1">
    <property type="nucleotide sequence ID" value="NZ_CP129968.2"/>
</dbReference>
<dbReference type="SUPFAM" id="SSF56935">
    <property type="entry name" value="Porins"/>
    <property type="match status" value="1"/>
</dbReference>
<sequence length="890" mass="103123">MKTFIHLILITGLLIFSFSISAQEKDYYQLKGRVIDSLNQSIPYANVLLKDTTTNSIKAFAVTDEEGRFKMTIETDQQYELRASFVGFVPFVRNITTNPNQVQDILIQLSQDQGLLNEVQVVKEMPVTMSGDTLIYKTEAFTTGKERKLEDVLKELPGVEVEEDGSVKVQGKRVDKLLVEGKQFFDGDSKMAVKNLPAKAIDRVQVLKNYQDNSTLRNVNTNENLAMNITLKEDQKSLVFGDVSLGGGPKNSYAGHANAFYYSDDLSVNAILDANNIGEQAFNYNDFQRMRQAQNPCGIQSGALKIEDQNNGNAIPQKDRTQVQSLRSAFTGLNIAFQPSKKWQHQAYLIANNAEVDEKQIQQRRFLSEQAPEPENSESNQIQNYGNVLGQYQLDYVPSPFSNWQYKSQWLGNRLSANQNIKSSWADGQLSDIVNDSDEWSWNQQLNFYTQISPDHIFSIENQFLWRNENGQNEWDLLYGLNSEQDSSIFREEFSQKNTKTLQSELHYYWIWNNKNHLDLSMSYQYQNTDFNQNLFNEANLDLVDYKIDNSRVWSNSAVGAQWKSRVGSFLFLPGVSYFYLNDQRDALNNGENNDRISNHYVLPNFRVKYDINSVQGLNLVYKQNVRSPQIEWLSNALQLRSYQNIFSGDTNLQPAFYNMLELNYHFFNLFNGMNAFFRASYNQVQYSFQEATDFNGLINNSSLINSGEPQNDAQYSGRLDKRFKSFRLTYESNGMYQEYANKVNGELLDNEQWSLNNSLAFQTNLGKHITSSIKYSLQNNEYTNGNSQNEFNLQRFTNKWESKWSDNFEFDFEIEYQIYAGTNTNSDWWIANSELSYEIPNSAFRFDAQVYNLFDTKSVNRDYLSEYFVSTYQNFIQGRRMMFSVNYNF</sequence>
<dbReference type="Gene3D" id="2.60.40.1120">
    <property type="entry name" value="Carboxypeptidase-like, regulatory domain"/>
    <property type="match status" value="1"/>
</dbReference>
<accession>A0AA51ZX23</accession>
<dbReference type="InterPro" id="IPR041700">
    <property type="entry name" value="OMP_b-brl_3"/>
</dbReference>
<keyword evidence="2" id="KW-0121">Carboxypeptidase</keyword>
<dbReference type="InterPro" id="IPR008969">
    <property type="entry name" value="CarboxyPept-like_regulatory"/>
</dbReference>
<keyword evidence="2" id="KW-0645">Protease</keyword>
<dbReference type="Proteomes" id="UP001232019">
    <property type="component" value="Chromosome"/>
</dbReference>
<protein>
    <submittedName>
        <fullName evidence="2">Carboxypeptidase-like regulatory domain-containing protein</fullName>
    </submittedName>
</protein>
<feature type="domain" description="Outer membrane protein beta-barrel" evidence="1">
    <location>
        <begin position="455"/>
        <end position="888"/>
    </location>
</feature>
<proteinExistence type="predicted"/>
<dbReference type="KEGG" id="marp:QYS47_29830"/>